<evidence type="ECO:0000313" key="1">
    <source>
        <dbReference type="Proteomes" id="UP000095286"/>
    </source>
</evidence>
<dbReference type="Proteomes" id="UP000095286">
    <property type="component" value="Unplaced"/>
</dbReference>
<organism evidence="1 2">
    <name type="scientific">Rhabditophanes sp. KR3021</name>
    <dbReference type="NCBI Taxonomy" id="114890"/>
    <lineage>
        <taxon>Eukaryota</taxon>
        <taxon>Metazoa</taxon>
        <taxon>Ecdysozoa</taxon>
        <taxon>Nematoda</taxon>
        <taxon>Chromadorea</taxon>
        <taxon>Rhabditida</taxon>
        <taxon>Tylenchina</taxon>
        <taxon>Panagrolaimomorpha</taxon>
        <taxon>Strongyloidoidea</taxon>
        <taxon>Alloionematidae</taxon>
        <taxon>Rhabditophanes</taxon>
    </lineage>
</organism>
<name>A0AC35U3B7_9BILA</name>
<accession>A0AC35U3B7</accession>
<dbReference type="WBParaSite" id="RSKR_0000718800.1">
    <property type="protein sequence ID" value="RSKR_0000718800.1"/>
    <property type="gene ID" value="RSKR_0000718800"/>
</dbReference>
<reference evidence="2" key="1">
    <citation type="submission" date="2016-11" db="UniProtKB">
        <authorList>
            <consortium name="WormBaseParasite"/>
        </authorList>
    </citation>
    <scope>IDENTIFICATION</scope>
    <source>
        <strain evidence="2">KR3021</strain>
    </source>
</reference>
<protein>
    <submittedName>
        <fullName evidence="2">Beta-lactamase domain-containing protein</fullName>
    </submittedName>
</protein>
<evidence type="ECO:0000313" key="2">
    <source>
        <dbReference type="WBParaSite" id="RSKR_0000718800.1"/>
    </source>
</evidence>
<sequence length="207" mass="23480">MIQLPSVADYKAKISYIPVEYDKSKLKYKPQDREKFGENHFKCSEVKTWSSLNNKFSKKSKISDIKRVLIEEQKTTKIPLLKDPIPENGEWVVIEEKVIGVSVLNMSHLGSDLIFIPSATLEEDILYLAIIKWEGLKSRIDIGWFLDAMNCGNHLDYPFFEIIPVRAVRIEPIAGHCTGQIAIDGEPCKPGQSFQIYSTSKFATLTG</sequence>
<proteinExistence type="predicted"/>